<evidence type="ECO:0000256" key="1">
    <source>
        <dbReference type="ARBA" id="ARBA00023125"/>
    </source>
</evidence>
<dbReference type="GO" id="GO:0003677">
    <property type="term" value="F:DNA binding"/>
    <property type="evidence" value="ECO:0007669"/>
    <property type="project" value="UniProtKB-KW"/>
</dbReference>
<dbReference type="PANTHER" id="PTHR46558:SF11">
    <property type="entry name" value="HTH-TYPE TRANSCRIPTIONAL REGULATOR XRE"/>
    <property type="match status" value="1"/>
</dbReference>
<dbReference type="Proteomes" id="UP000589351">
    <property type="component" value="Unassembled WGS sequence"/>
</dbReference>
<dbReference type="EMBL" id="CAJEWD010000007">
    <property type="protein sequence ID" value="CAD2077013.1"/>
    <property type="molecule type" value="Genomic_DNA"/>
</dbReference>
<dbReference type="SMART" id="SM00530">
    <property type="entry name" value="HTH_XRE"/>
    <property type="match status" value="1"/>
</dbReference>
<keyword evidence="1" id="KW-0238">DNA-binding</keyword>
<dbReference type="AlphaFoldDB" id="A0A6V7RI55"/>
<reference evidence="3 4" key="1">
    <citation type="submission" date="2020-07" db="EMBL/GenBank/DDBJ databases">
        <authorList>
            <person name="Criscuolo A."/>
        </authorList>
    </citation>
    <scope>NUCLEOTIDE SEQUENCE [LARGE SCALE GENOMIC DNA]</scope>
    <source>
        <strain evidence="3">CIP111649</strain>
    </source>
</reference>
<dbReference type="SUPFAM" id="SSF47413">
    <property type="entry name" value="lambda repressor-like DNA-binding domains"/>
    <property type="match status" value="1"/>
</dbReference>
<dbReference type="CDD" id="cd00093">
    <property type="entry name" value="HTH_XRE"/>
    <property type="match status" value="1"/>
</dbReference>
<protein>
    <recommendedName>
        <fullName evidence="2">HTH cro/C1-type domain-containing protein</fullName>
    </recommendedName>
</protein>
<evidence type="ECO:0000259" key="2">
    <source>
        <dbReference type="PROSITE" id="PS50943"/>
    </source>
</evidence>
<accession>A0A6V7RI55</accession>
<evidence type="ECO:0000313" key="3">
    <source>
        <dbReference type="EMBL" id="CAD2077013.1"/>
    </source>
</evidence>
<gene>
    <name evidence="3" type="ORF">JEODO184_01096</name>
</gene>
<dbReference type="Gene3D" id="1.10.260.40">
    <property type="entry name" value="lambda repressor-like DNA-binding domains"/>
    <property type="match status" value="1"/>
</dbReference>
<sequence length="116" mass="13499">MAVSNNIKRIRKLNNLYQKELADKVGTSSQVISNWERGYTKPNDEDLISLADALNCSVDELLGREPKHNETSDDFDAFMFKDKEAFDSLPDDVKKELIREINEKIEFLKYKQNKDK</sequence>
<organism evidence="3 4">
    <name type="scientific">Jeotgalicoccus meleagridis</name>
    <dbReference type="NCBI Taxonomy" id="2759181"/>
    <lineage>
        <taxon>Bacteria</taxon>
        <taxon>Bacillati</taxon>
        <taxon>Bacillota</taxon>
        <taxon>Bacilli</taxon>
        <taxon>Bacillales</taxon>
        <taxon>Staphylococcaceae</taxon>
        <taxon>Jeotgalicoccus</taxon>
    </lineage>
</organism>
<dbReference type="RefSeq" id="WP_185125622.1">
    <property type="nucleotide sequence ID" value="NZ_CAJEWD010000007.1"/>
</dbReference>
<dbReference type="Pfam" id="PF01381">
    <property type="entry name" value="HTH_3"/>
    <property type="match status" value="1"/>
</dbReference>
<evidence type="ECO:0000313" key="4">
    <source>
        <dbReference type="Proteomes" id="UP000589351"/>
    </source>
</evidence>
<name>A0A6V7RI55_9STAP</name>
<dbReference type="InterPro" id="IPR010982">
    <property type="entry name" value="Lambda_DNA-bd_dom_sf"/>
</dbReference>
<dbReference type="PANTHER" id="PTHR46558">
    <property type="entry name" value="TRACRIPTIONAL REGULATORY PROTEIN-RELATED-RELATED"/>
    <property type="match status" value="1"/>
</dbReference>
<dbReference type="PROSITE" id="PS50943">
    <property type="entry name" value="HTH_CROC1"/>
    <property type="match status" value="1"/>
</dbReference>
<comment type="caution">
    <text evidence="3">The sequence shown here is derived from an EMBL/GenBank/DDBJ whole genome shotgun (WGS) entry which is preliminary data.</text>
</comment>
<keyword evidence="4" id="KW-1185">Reference proteome</keyword>
<proteinExistence type="predicted"/>
<dbReference type="InterPro" id="IPR001387">
    <property type="entry name" value="Cro/C1-type_HTH"/>
</dbReference>
<feature type="domain" description="HTH cro/C1-type" evidence="2">
    <location>
        <begin position="7"/>
        <end position="61"/>
    </location>
</feature>